<gene>
    <name evidence="10" type="primary">hisS</name>
    <name evidence="13" type="ORF">JBKA6_0530</name>
</gene>
<dbReference type="OrthoDB" id="9800814at2"/>
<dbReference type="Proteomes" id="UP000243197">
    <property type="component" value="Chromosome"/>
</dbReference>
<dbReference type="NCBIfam" id="TIGR00442">
    <property type="entry name" value="hisS"/>
    <property type="match status" value="1"/>
</dbReference>
<sequence length="458" mass="52450">MATKVNTPKGTKDILPDEMVNRNYVINIIKNQFKKFCFNQIETPSIENSSTLMGKYGEEGDKLIFKILNSGNYSKNIDKNLLDKQNKEDLNFLTNTISNKALRYDLTIPFARFVTQHQDKLHFPFKRYQIQPVWRAEKPQRGRLREFYQCDADIIGSKSLWQEVELIQLYDQVFNDLNLDVTIELNNRKILHGITEIIGEIDKITDITVALDKLDKIGAEKVKEEILSKGISKESVDKLSELIYIEGDNLEKVKTLKRILSTSEIGKEGIKELEFILDALANIKLKRAKIVFKITLARGLNYYTGSIFEVRSDYGDIGSIGGGGRYDNLTGVFGLKNISGVGISFGLERIYMILEQSKIFEKLDRNITQVLFLNLGELGALESMKYISILRENNINAEMFPDSQNIKKQISYANKRNIPFIAMIGDEELKSDFITVKNMSEAKQDRYTIDELLNIFSL</sequence>
<dbReference type="PIRSF" id="PIRSF001549">
    <property type="entry name" value="His-tRNA_synth"/>
    <property type="match status" value="1"/>
</dbReference>
<evidence type="ECO:0000256" key="2">
    <source>
        <dbReference type="ARBA" id="ARBA00011738"/>
    </source>
</evidence>
<evidence type="ECO:0000256" key="5">
    <source>
        <dbReference type="ARBA" id="ARBA00022741"/>
    </source>
</evidence>
<dbReference type="HAMAP" id="MF_00127">
    <property type="entry name" value="His_tRNA_synth"/>
    <property type="match status" value="1"/>
</dbReference>
<comment type="subcellular location">
    <subcellularLocation>
        <location evidence="10">Cytoplasm</location>
    </subcellularLocation>
</comment>
<dbReference type="GO" id="GO:0005737">
    <property type="term" value="C:cytoplasm"/>
    <property type="evidence" value="ECO:0007669"/>
    <property type="project" value="UniProtKB-SubCell"/>
</dbReference>
<evidence type="ECO:0000256" key="6">
    <source>
        <dbReference type="ARBA" id="ARBA00022840"/>
    </source>
</evidence>
<dbReference type="AlphaFoldDB" id="A0A1J1DXG1"/>
<dbReference type="SUPFAM" id="SSF55681">
    <property type="entry name" value="Class II aaRS and biotin synthetases"/>
    <property type="match status" value="1"/>
</dbReference>
<evidence type="ECO:0000256" key="8">
    <source>
        <dbReference type="ARBA" id="ARBA00023146"/>
    </source>
</evidence>
<dbReference type="GO" id="GO:0006427">
    <property type="term" value="P:histidyl-tRNA aminoacylation"/>
    <property type="evidence" value="ECO:0007669"/>
    <property type="project" value="UniProtKB-UniRule"/>
</dbReference>
<feature type="binding site" evidence="11">
    <location>
        <begin position="302"/>
        <end position="303"/>
    </location>
    <ligand>
        <name>L-histidine</name>
        <dbReference type="ChEBI" id="CHEBI:57595"/>
    </ligand>
</feature>
<feature type="binding site" evidence="11">
    <location>
        <position position="149"/>
    </location>
    <ligand>
        <name>L-histidine</name>
        <dbReference type="ChEBI" id="CHEBI:57595"/>
    </ligand>
</feature>
<evidence type="ECO:0000256" key="11">
    <source>
        <dbReference type="PIRSR" id="PIRSR001549-1"/>
    </source>
</evidence>
<dbReference type="Pfam" id="PF13393">
    <property type="entry name" value="tRNA-synt_His"/>
    <property type="match status" value="1"/>
</dbReference>
<evidence type="ECO:0000256" key="7">
    <source>
        <dbReference type="ARBA" id="ARBA00022917"/>
    </source>
</evidence>
<evidence type="ECO:0000256" key="10">
    <source>
        <dbReference type="HAMAP-Rule" id="MF_00127"/>
    </source>
</evidence>
<keyword evidence="5 10" id="KW-0547">Nucleotide-binding</keyword>
<protein>
    <recommendedName>
        <fullName evidence="10">Histidine--tRNA ligase</fullName>
        <ecNumber evidence="10">6.1.1.21</ecNumber>
    </recommendedName>
    <alternativeName>
        <fullName evidence="10">Histidyl-tRNA synthetase</fullName>
        <shortName evidence="10">HisRS</shortName>
    </alternativeName>
</protein>
<evidence type="ECO:0000313" key="13">
    <source>
        <dbReference type="EMBL" id="BAV94543.1"/>
    </source>
</evidence>
<proteinExistence type="inferred from homology"/>
<evidence type="ECO:0000313" key="14">
    <source>
        <dbReference type="Proteomes" id="UP000243197"/>
    </source>
</evidence>
<dbReference type="PROSITE" id="PS50862">
    <property type="entry name" value="AA_TRNA_LIGASE_II"/>
    <property type="match status" value="1"/>
</dbReference>
<dbReference type="RefSeq" id="WP_096685619.1">
    <property type="nucleotide sequence ID" value="NZ_AP014564.1"/>
</dbReference>
<accession>A0A1J1DXG1</accession>
<dbReference type="InterPro" id="IPR045864">
    <property type="entry name" value="aa-tRNA-synth_II/BPL/LPL"/>
</dbReference>
<dbReference type="InterPro" id="IPR036621">
    <property type="entry name" value="Anticodon-bd_dom_sf"/>
</dbReference>
<feature type="binding site" evidence="11">
    <location>
        <begin position="105"/>
        <end position="107"/>
    </location>
    <ligand>
        <name>L-histidine</name>
        <dbReference type="ChEBI" id="CHEBI:57595"/>
    </ligand>
</feature>
<dbReference type="InterPro" id="IPR041715">
    <property type="entry name" value="HisRS-like_core"/>
</dbReference>
<dbReference type="InterPro" id="IPR004516">
    <property type="entry name" value="HisRS/HisZ"/>
</dbReference>
<dbReference type="Gene3D" id="3.30.930.10">
    <property type="entry name" value="Bira Bifunctional Protein, Domain 2"/>
    <property type="match status" value="1"/>
</dbReference>
<feature type="domain" description="Aminoacyl-transfer RNA synthetases class-II family profile" evidence="12">
    <location>
        <begin position="1"/>
        <end position="401"/>
    </location>
</feature>
<dbReference type="InterPro" id="IPR004154">
    <property type="entry name" value="Anticodon-bd"/>
</dbReference>
<evidence type="ECO:0000256" key="4">
    <source>
        <dbReference type="ARBA" id="ARBA00022598"/>
    </source>
</evidence>
<dbReference type="SUPFAM" id="SSF52954">
    <property type="entry name" value="Class II aaRS ABD-related"/>
    <property type="match status" value="1"/>
</dbReference>
<comment type="catalytic activity">
    <reaction evidence="9 10">
        <text>tRNA(His) + L-histidine + ATP = L-histidyl-tRNA(His) + AMP + diphosphate + H(+)</text>
        <dbReference type="Rhea" id="RHEA:17313"/>
        <dbReference type="Rhea" id="RHEA-COMP:9665"/>
        <dbReference type="Rhea" id="RHEA-COMP:9689"/>
        <dbReference type="ChEBI" id="CHEBI:15378"/>
        <dbReference type="ChEBI" id="CHEBI:30616"/>
        <dbReference type="ChEBI" id="CHEBI:33019"/>
        <dbReference type="ChEBI" id="CHEBI:57595"/>
        <dbReference type="ChEBI" id="CHEBI:78442"/>
        <dbReference type="ChEBI" id="CHEBI:78527"/>
        <dbReference type="ChEBI" id="CHEBI:456215"/>
        <dbReference type="EC" id="6.1.1.21"/>
    </reaction>
</comment>
<dbReference type="PANTHER" id="PTHR11476">
    <property type="entry name" value="HISTIDYL-TRNA SYNTHETASE"/>
    <property type="match status" value="1"/>
</dbReference>
<evidence type="ECO:0000256" key="1">
    <source>
        <dbReference type="ARBA" id="ARBA00008226"/>
    </source>
</evidence>
<dbReference type="GO" id="GO:0004821">
    <property type="term" value="F:histidine-tRNA ligase activity"/>
    <property type="evidence" value="ECO:0007669"/>
    <property type="project" value="UniProtKB-UniRule"/>
</dbReference>
<feature type="binding site" evidence="11">
    <location>
        <position position="135"/>
    </location>
    <ligand>
        <name>L-histidine</name>
        <dbReference type="ChEBI" id="CHEBI:57595"/>
    </ligand>
</feature>
<keyword evidence="6 10" id="KW-0067">ATP-binding</keyword>
<keyword evidence="3 10" id="KW-0963">Cytoplasm</keyword>
<dbReference type="EC" id="6.1.1.21" evidence="10"/>
<evidence type="ECO:0000256" key="9">
    <source>
        <dbReference type="ARBA" id="ARBA00047639"/>
    </source>
</evidence>
<dbReference type="FunFam" id="3.30.930.10:FF:000093">
    <property type="entry name" value="Histidine--tRNA ligase"/>
    <property type="match status" value="1"/>
</dbReference>
<comment type="subunit">
    <text evidence="2 10">Homodimer.</text>
</comment>
<dbReference type="Gene3D" id="3.40.50.800">
    <property type="entry name" value="Anticodon-binding domain"/>
    <property type="match status" value="1"/>
</dbReference>
<name>A0A1J1DXG1_9FLAO</name>
<keyword evidence="8 10" id="KW-0030">Aminoacyl-tRNA synthetase</keyword>
<dbReference type="CDD" id="cd00773">
    <property type="entry name" value="HisRS-like_core"/>
    <property type="match status" value="1"/>
</dbReference>
<feature type="binding site" evidence="11">
    <location>
        <position position="153"/>
    </location>
    <ligand>
        <name>L-histidine</name>
        <dbReference type="ChEBI" id="CHEBI:57595"/>
    </ligand>
</feature>
<organism evidence="13 14">
    <name type="scientific">Ichthyobacterium seriolicida</name>
    <dbReference type="NCBI Taxonomy" id="242600"/>
    <lineage>
        <taxon>Bacteria</taxon>
        <taxon>Pseudomonadati</taxon>
        <taxon>Bacteroidota</taxon>
        <taxon>Flavobacteriia</taxon>
        <taxon>Flavobacteriales</taxon>
        <taxon>Ichthyobacteriaceae</taxon>
        <taxon>Ichthyobacterium</taxon>
    </lineage>
</organism>
<dbReference type="KEGG" id="ise:JBKA6_0530"/>
<keyword evidence="7 10" id="KW-0648">Protein biosynthesis</keyword>
<dbReference type="InterPro" id="IPR006195">
    <property type="entry name" value="aa-tRNA-synth_II"/>
</dbReference>
<dbReference type="GO" id="GO:0005524">
    <property type="term" value="F:ATP binding"/>
    <property type="evidence" value="ECO:0007669"/>
    <property type="project" value="UniProtKB-UniRule"/>
</dbReference>
<keyword evidence="14" id="KW-1185">Reference proteome</keyword>
<reference evidence="13 14" key="1">
    <citation type="submission" date="2014-03" db="EMBL/GenBank/DDBJ databases">
        <title>complete genome sequence of Flavobacteriaceae bacterium JBKA-6.</title>
        <authorList>
            <person name="Takano T."/>
            <person name="Nakamura Y."/>
            <person name="Takuma S."/>
            <person name="Yasuike M."/>
            <person name="Matsuyama T."/>
            <person name="Sakai T."/>
            <person name="Fujiwara A."/>
            <person name="Kimoto K."/>
            <person name="Fukuda Y."/>
            <person name="Kondo H."/>
            <person name="Hirono I."/>
            <person name="Nakayasu C."/>
        </authorList>
    </citation>
    <scope>NUCLEOTIDE SEQUENCE [LARGE SCALE GENOMIC DNA]</scope>
    <source>
        <strain evidence="13 14">JBKA-6</strain>
    </source>
</reference>
<dbReference type="PANTHER" id="PTHR11476:SF7">
    <property type="entry name" value="HISTIDINE--TRNA LIGASE"/>
    <property type="match status" value="1"/>
</dbReference>
<comment type="similarity">
    <text evidence="1 10">Belongs to the class-II aminoacyl-tRNA synthetase family.</text>
</comment>
<keyword evidence="4 10" id="KW-0436">Ligase</keyword>
<feature type="binding site" evidence="11">
    <location>
        <position position="298"/>
    </location>
    <ligand>
        <name>L-histidine</name>
        <dbReference type="ChEBI" id="CHEBI:57595"/>
    </ligand>
</feature>
<evidence type="ECO:0000256" key="3">
    <source>
        <dbReference type="ARBA" id="ARBA00022490"/>
    </source>
</evidence>
<evidence type="ECO:0000259" key="12">
    <source>
        <dbReference type="PROSITE" id="PS50862"/>
    </source>
</evidence>
<dbReference type="Pfam" id="PF03129">
    <property type="entry name" value="HGTP_anticodon"/>
    <property type="match status" value="1"/>
</dbReference>
<dbReference type="InterPro" id="IPR015807">
    <property type="entry name" value="His-tRNA-ligase"/>
</dbReference>
<dbReference type="EMBL" id="AP014564">
    <property type="protein sequence ID" value="BAV94543.1"/>
    <property type="molecule type" value="Genomic_DNA"/>
</dbReference>